<protein>
    <submittedName>
        <fullName evidence="2">Uncharacterized protein</fullName>
    </submittedName>
</protein>
<organism evidence="2 3">
    <name type="scientific">Thalassiosira oceanica</name>
    <name type="common">Marine diatom</name>
    <dbReference type="NCBI Taxonomy" id="159749"/>
    <lineage>
        <taxon>Eukaryota</taxon>
        <taxon>Sar</taxon>
        <taxon>Stramenopiles</taxon>
        <taxon>Ochrophyta</taxon>
        <taxon>Bacillariophyta</taxon>
        <taxon>Coscinodiscophyceae</taxon>
        <taxon>Thalassiosirophycidae</taxon>
        <taxon>Thalassiosirales</taxon>
        <taxon>Thalassiosiraceae</taxon>
        <taxon>Thalassiosira</taxon>
    </lineage>
</organism>
<feature type="compositionally biased region" description="Low complexity" evidence="1">
    <location>
        <begin position="48"/>
        <end position="59"/>
    </location>
</feature>
<feature type="region of interest" description="Disordered" evidence="1">
    <location>
        <begin position="44"/>
        <end position="70"/>
    </location>
</feature>
<evidence type="ECO:0000313" key="2">
    <source>
        <dbReference type="EMBL" id="EJK60542.1"/>
    </source>
</evidence>
<sequence length="95" mass="9905">MTDNFEDAAPHPHKSKVVRLLQVYSRGGLDGMSRKRPAEEVVDFDLDGPGAAASSPSSGDNDGRRRRVGAAGAGWGLAEVLAECGLDPGPGDEDD</sequence>
<dbReference type="Proteomes" id="UP000266841">
    <property type="component" value="Unassembled WGS sequence"/>
</dbReference>
<evidence type="ECO:0000313" key="3">
    <source>
        <dbReference type="Proteomes" id="UP000266841"/>
    </source>
</evidence>
<evidence type="ECO:0000256" key="1">
    <source>
        <dbReference type="SAM" id="MobiDB-lite"/>
    </source>
</evidence>
<proteinExistence type="predicted"/>
<dbReference type="EMBL" id="AGNL01020948">
    <property type="protein sequence ID" value="EJK60542.1"/>
    <property type="molecule type" value="Genomic_DNA"/>
</dbReference>
<keyword evidence="3" id="KW-1185">Reference proteome</keyword>
<feature type="non-terminal residue" evidence="2">
    <location>
        <position position="95"/>
    </location>
</feature>
<accession>K0SQ98</accession>
<comment type="caution">
    <text evidence="2">The sequence shown here is derived from an EMBL/GenBank/DDBJ whole genome shotgun (WGS) entry which is preliminary data.</text>
</comment>
<name>K0SQ98_THAOC</name>
<gene>
    <name evidence="2" type="ORF">THAOC_19082</name>
</gene>
<reference evidence="2 3" key="1">
    <citation type="journal article" date="2012" name="Genome Biol.">
        <title>Genome and low-iron response of an oceanic diatom adapted to chronic iron limitation.</title>
        <authorList>
            <person name="Lommer M."/>
            <person name="Specht M."/>
            <person name="Roy A.S."/>
            <person name="Kraemer L."/>
            <person name="Andreson R."/>
            <person name="Gutowska M.A."/>
            <person name="Wolf J."/>
            <person name="Bergner S.V."/>
            <person name="Schilhabel M.B."/>
            <person name="Klostermeier U.C."/>
            <person name="Beiko R.G."/>
            <person name="Rosenstiel P."/>
            <person name="Hippler M."/>
            <person name="Laroche J."/>
        </authorList>
    </citation>
    <scope>NUCLEOTIDE SEQUENCE [LARGE SCALE GENOMIC DNA]</scope>
    <source>
        <strain evidence="2 3">CCMP1005</strain>
    </source>
</reference>
<dbReference type="AlphaFoldDB" id="K0SQ98"/>